<feature type="compositionally biased region" description="Low complexity" evidence="1">
    <location>
        <begin position="695"/>
        <end position="705"/>
    </location>
</feature>
<feature type="compositionally biased region" description="Low complexity" evidence="1">
    <location>
        <begin position="408"/>
        <end position="421"/>
    </location>
</feature>
<feature type="region of interest" description="Disordered" evidence="1">
    <location>
        <begin position="196"/>
        <end position="729"/>
    </location>
</feature>
<feature type="compositionally biased region" description="Low complexity" evidence="1">
    <location>
        <begin position="551"/>
        <end position="586"/>
    </location>
</feature>
<feature type="region of interest" description="Disordered" evidence="1">
    <location>
        <begin position="110"/>
        <end position="147"/>
    </location>
</feature>
<feature type="compositionally biased region" description="Low complexity" evidence="1">
    <location>
        <begin position="659"/>
        <end position="673"/>
    </location>
</feature>
<evidence type="ECO:0000259" key="2">
    <source>
        <dbReference type="Pfam" id="PF01476"/>
    </source>
</evidence>
<feature type="compositionally biased region" description="Acidic residues" evidence="1">
    <location>
        <begin position="627"/>
        <end position="637"/>
    </location>
</feature>
<feature type="domain" description="LysM" evidence="2">
    <location>
        <begin position="734"/>
        <end position="758"/>
    </location>
</feature>
<feature type="compositionally biased region" description="Low complexity" evidence="1">
    <location>
        <begin position="196"/>
        <end position="244"/>
    </location>
</feature>
<dbReference type="InterPro" id="IPR018392">
    <property type="entry name" value="LysM"/>
</dbReference>
<feature type="compositionally biased region" description="Low complexity" evidence="1">
    <location>
        <begin position="365"/>
        <end position="379"/>
    </location>
</feature>
<proteinExistence type="predicted"/>
<name>A0AAW0EKB0_9TRYP</name>
<comment type="caution">
    <text evidence="3">The sequence shown here is derived from an EMBL/GenBank/DDBJ whole genome shotgun (WGS) entry which is preliminary data.</text>
</comment>
<gene>
    <name evidence="3" type="ORF">NESM_000321800</name>
</gene>
<accession>A0AAW0EKB0</accession>
<dbReference type="CDD" id="cd00118">
    <property type="entry name" value="LysM"/>
    <property type="match status" value="1"/>
</dbReference>
<feature type="compositionally biased region" description="Acidic residues" evidence="1">
    <location>
        <begin position="778"/>
        <end position="788"/>
    </location>
</feature>
<feature type="region of interest" description="Disordered" evidence="1">
    <location>
        <begin position="54"/>
        <end position="80"/>
    </location>
</feature>
<dbReference type="AlphaFoldDB" id="A0AAW0EKB0"/>
<reference evidence="3 4" key="1">
    <citation type="journal article" date="2021" name="MBio">
        <title>A New Model Trypanosomatid, Novymonas esmeraldas: Genomic Perception of Its 'Candidatus Pandoraea novymonadis' Endosymbiont.</title>
        <authorList>
            <person name="Zakharova A."/>
            <person name="Saura A."/>
            <person name="Butenko A."/>
            <person name="Podesvova L."/>
            <person name="Warmusova S."/>
            <person name="Kostygov A.Y."/>
            <person name="Nenarokova A."/>
            <person name="Lukes J."/>
            <person name="Opperdoes F.R."/>
            <person name="Yurchenko V."/>
        </authorList>
    </citation>
    <scope>NUCLEOTIDE SEQUENCE [LARGE SCALE GENOMIC DNA]</scope>
    <source>
        <strain evidence="3 4">E262AT.01</strain>
    </source>
</reference>
<evidence type="ECO:0000313" key="3">
    <source>
        <dbReference type="EMBL" id="KAK7194091.1"/>
    </source>
</evidence>
<dbReference type="Proteomes" id="UP001430356">
    <property type="component" value="Unassembled WGS sequence"/>
</dbReference>
<feature type="compositionally biased region" description="Low complexity" evidence="1">
    <location>
        <begin position="324"/>
        <end position="339"/>
    </location>
</feature>
<sequence length="821" mass="82328">MEGLRRQVELLHAALRPLHARHGSSDSLLTLSEEVLSELHMALARATALAQWAATHPGERADTQQPPRHTSASTRPSGSAAAVLQTLATVAETTKVAVADLRRWNPQLPTALRDDDALPPDTFLKFLPPRRPSPTASAPASRLRPVSPASVLSTTEAAAAAAPAAAAAAAASDAPPAAASASASVASAAAPRSASSRAKASEAGHSSSSRSAAAAARHGSAASGSHSSRSRTAAGAGDVAGRVGSTAAPLSNDGGDSQGRYSTWTAGSGRGASHSPPVPEPSPPNSSAYAAPPTCAPVPVMRRQPISPRLPPSGDELVDLREGSAAASEPSPSPASVAESRPHRHRRHDSTPTTAPSAPPPPCPATTTAAAVATPPEADSAARRDSTGGGSGVATPRKIHTRGHSRSSSRSPATETRTASADAARPRKTVSVAATGTPSPSPSTDTAPRAAVDGGKARPLPSPGRDSSVSLSATSATSATSAASTVGEVGRSRRTRVGDDGAKAEAGAVLPAVAVHESRPLSPLPPPPLPQHRVATASPSLAAPSEDSSLSPVGPRRPSPRVRAGAAAGAVRVPGGPAGSAAPPSRGVDDGSPRGASPSIATSSTPGRPLRNAAAVLSESPRSYTEDYTEEEDEEEERTPSARPPAMLSRHASSPPPTVAGRVGGATATAAAAPSPLQPSRRRGAAPLPGPPALPVVTAAADAVLSESPPEEQPAAGGRAGAAAAAADGDEDYDTLEGIATAYGLSVSTIVEWNPYLKKYAPREPLPPDLPIVLPMSDAEEEEEDEAGEDSRTPSRLSSRTPVAYSPSGASEGSPAPQRPA</sequence>
<evidence type="ECO:0000256" key="1">
    <source>
        <dbReference type="SAM" id="MobiDB-lite"/>
    </source>
</evidence>
<keyword evidence="4" id="KW-1185">Reference proteome</keyword>
<feature type="region of interest" description="Disordered" evidence="1">
    <location>
        <begin position="760"/>
        <end position="821"/>
    </location>
</feature>
<dbReference type="Pfam" id="PF01476">
    <property type="entry name" value="LysM"/>
    <property type="match status" value="1"/>
</dbReference>
<dbReference type="EMBL" id="JAECZO010000031">
    <property type="protein sequence ID" value="KAK7194091.1"/>
    <property type="molecule type" value="Genomic_DNA"/>
</dbReference>
<feature type="compositionally biased region" description="Low complexity" evidence="1">
    <location>
        <begin position="431"/>
        <end position="451"/>
    </location>
</feature>
<feature type="compositionally biased region" description="Basic residues" evidence="1">
    <location>
        <begin position="397"/>
        <end position="407"/>
    </location>
</feature>
<feature type="compositionally biased region" description="Polar residues" evidence="1">
    <location>
        <begin position="63"/>
        <end position="77"/>
    </location>
</feature>
<feature type="compositionally biased region" description="Low complexity" evidence="1">
    <location>
        <begin position="715"/>
        <end position="727"/>
    </location>
</feature>
<protein>
    <submittedName>
        <fullName evidence="3">LysM domain containing protein</fullName>
    </submittedName>
</protein>
<feature type="compositionally biased region" description="Low complexity" evidence="1">
    <location>
        <begin position="467"/>
        <end position="486"/>
    </location>
</feature>
<evidence type="ECO:0000313" key="4">
    <source>
        <dbReference type="Proteomes" id="UP001430356"/>
    </source>
</evidence>
<organism evidence="3 4">
    <name type="scientific">Novymonas esmeraldas</name>
    <dbReference type="NCBI Taxonomy" id="1808958"/>
    <lineage>
        <taxon>Eukaryota</taxon>
        <taxon>Discoba</taxon>
        <taxon>Euglenozoa</taxon>
        <taxon>Kinetoplastea</taxon>
        <taxon>Metakinetoplastina</taxon>
        <taxon>Trypanosomatida</taxon>
        <taxon>Trypanosomatidae</taxon>
        <taxon>Novymonas</taxon>
    </lineage>
</organism>
<feature type="compositionally biased region" description="Low complexity" evidence="1">
    <location>
        <begin position="133"/>
        <end position="145"/>
    </location>
</feature>
<feature type="compositionally biased region" description="Low complexity" evidence="1">
    <location>
        <begin position="794"/>
        <end position="821"/>
    </location>
</feature>